<keyword evidence="1" id="KW-0812">Transmembrane</keyword>
<name>A0A366HP41_9BACT</name>
<dbReference type="AlphaFoldDB" id="A0A366HP41"/>
<keyword evidence="3" id="KW-1185">Reference proteome</keyword>
<protein>
    <submittedName>
        <fullName evidence="2">Uncharacterized protein</fullName>
    </submittedName>
</protein>
<evidence type="ECO:0000313" key="3">
    <source>
        <dbReference type="Proteomes" id="UP000253426"/>
    </source>
</evidence>
<comment type="caution">
    <text evidence="2">The sequence shown here is derived from an EMBL/GenBank/DDBJ whole genome shotgun (WGS) entry which is preliminary data.</text>
</comment>
<accession>A0A366HP41</accession>
<gene>
    <name evidence="2" type="ORF">DES53_103255</name>
</gene>
<dbReference type="EMBL" id="QNRR01000003">
    <property type="protein sequence ID" value="RBP45257.1"/>
    <property type="molecule type" value="Genomic_DNA"/>
</dbReference>
<keyword evidence="1" id="KW-0472">Membrane</keyword>
<proteinExistence type="predicted"/>
<sequence>MAAMQPKPAWKTYLMVTLAIFPTLLTWLFWVTIIAPKISHQWDKIAADASFQDMSHAIRLMAYWSIVFGCGRDSRDRGVYFEEMVA</sequence>
<dbReference type="RefSeq" id="WP_113958385.1">
    <property type="nucleotide sequence ID" value="NZ_QNRR01000003.1"/>
</dbReference>
<keyword evidence="1" id="KW-1133">Transmembrane helix</keyword>
<dbReference type="Proteomes" id="UP000253426">
    <property type="component" value="Unassembled WGS sequence"/>
</dbReference>
<organism evidence="2 3">
    <name type="scientific">Roseimicrobium gellanilyticum</name>
    <dbReference type="NCBI Taxonomy" id="748857"/>
    <lineage>
        <taxon>Bacteria</taxon>
        <taxon>Pseudomonadati</taxon>
        <taxon>Verrucomicrobiota</taxon>
        <taxon>Verrucomicrobiia</taxon>
        <taxon>Verrucomicrobiales</taxon>
        <taxon>Verrucomicrobiaceae</taxon>
        <taxon>Roseimicrobium</taxon>
    </lineage>
</organism>
<evidence type="ECO:0000256" key="1">
    <source>
        <dbReference type="SAM" id="Phobius"/>
    </source>
</evidence>
<feature type="transmembrane region" description="Helical" evidence="1">
    <location>
        <begin position="12"/>
        <end position="35"/>
    </location>
</feature>
<reference evidence="2 3" key="1">
    <citation type="submission" date="2018-06" db="EMBL/GenBank/DDBJ databases">
        <title>Genomic Encyclopedia of Type Strains, Phase IV (KMG-IV): sequencing the most valuable type-strain genomes for metagenomic binning, comparative biology and taxonomic classification.</title>
        <authorList>
            <person name="Goeker M."/>
        </authorList>
    </citation>
    <scope>NUCLEOTIDE SEQUENCE [LARGE SCALE GENOMIC DNA]</scope>
    <source>
        <strain evidence="2 3">DSM 25532</strain>
    </source>
</reference>
<evidence type="ECO:0000313" key="2">
    <source>
        <dbReference type="EMBL" id="RBP45257.1"/>
    </source>
</evidence>